<accession>A0A1Y5HVG3</accession>
<proteinExistence type="predicted"/>
<dbReference type="PANTHER" id="PTHR46889:SF7">
    <property type="entry name" value="TRANSPOSASE FOR INSERTION SEQUENCE ELEMENT IS904"/>
    <property type="match status" value="1"/>
</dbReference>
<sequence length="268" mass="30982">MLLRACDLARSVFYYHCKALEKPDVCAEVKAKIRQVFELHKGRYGYRRITLALRNLGMKINRKKVQRLMLELNLKSKVRPKRYNSYKGAEGKSVDNLLQRDFTADKPNQKWVTDVTEFNVKGQKVYLSPLIDLFSGDVVAYRIAKSAHLPLVKGMFEDAIAKLNDGEQPILHSDQGWQYRLPQIQKMLKKAGLKQSMSRKGNCLDNAAAESFFAVLKTEMFHHHDFESADDLIKKIDEYIEYYNTMRIKVKLKGLTPMEHRNQALLAA</sequence>
<name>A0A1Y5HVG3_OLEAN</name>
<dbReference type="InterPro" id="IPR050900">
    <property type="entry name" value="Transposase_IS3/IS150/IS904"/>
</dbReference>
<dbReference type="InterPro" id="IPR048020">
    <property type="entry name" value="Transpos_IS3"/>
</dbReference>
<organism evidence="2 3">
    <name type="scientific">Oleispira antarctica</name>
    <dbReference type="NCBI Taxonomy" id="188908"/>
    <lineage>
        <taxon>Bacteria</taxon>
        <taxon>Pseudomonadati</taxon>
        <taxon>Pseudomonadota</taxon>
        <taxon>Gammaproteobacteria</taxon>
        <taxon>Oceanospirillales</taxon>
        <taxon>Oceanospirillaceae</taxon>
        <taxon>Oleispira</taxon>
    </lineage>
</organism>
<dbReference type="PANTHER" id="PTHR46889">
    <property type="entry name" value="TRANSPOSASE INSF FOR INSERTION SEQUENCE IS3B-RELATED"/>
    <property type="match status" value="1"/>
</dbReference>
<dbReference type="InterPro" id="IPR025948">
    <property type="entry name" value="HTH-like_dom"/>
</dbReference>
<dbReference type="GO" id="GO:0003676">
    <property type="term" value="F:nucleic acid binding"/>
    <property type="evidence" value="ECO:0007669"/>
    <property type="project" value="InterPro"/>
</dbReference>
<dbReference type="GO" id="GO:0015074">
    <property type="term" value="P:DNA integration"/>
    <property type="evidence" value="ECO:0007669"/>
    <property type="project" value="InterPro"/>
</dbReference>
<protein>
    <submittedName>
        <fullName evidence="2">Transposase</fullName>
    </submittedName>
</protein>
<reference evidence="3" key="1">
    <citation type="journal article" date="2017" name="Proc. Natl. Acad. Sci. U.S.A.">
        <title>Simulation of Deepwater Horizon oil plume reveals substrate specialization within a complex community of hydrocarbon degraders.</title>
        <authorList>
            <person name="Hu P."/>
            <person name="Dubinsky E.A."/>
            <person name="Probst A.J."/>
            <person name="Wang J."/>
            <person name="Sieber C.M.K."/>
            <person name="Tom L.M."/>
            <person name="Gardinali P."/>
            <person name="Banfield J.F."/>
            <person name="Atlas R.M."/>
            <person name="Andersen G.L."/>
        </authorList>
    </citation>
    <scope>NUCLEOTIDE SEQUENCE [LARGE SCALE GENOMIC DNA]</scope>
</reference>
<dbReference type="AlphaFoldDB" id="A0A1Y5HVG3"/>
<gene>
    <name evidence="2" type="ORF">A9R00_01680</name>
</gene>
<evidence type="ECO:0000313" key="2">
    <source>
        <dbReference type="EMBL" id="OUS41291.1"/>
    </source>
</evidence>
<dbReference type="EMBL" id="MABE01000097">
    <property type="protein sequence ID" value="OUS41291.1"/>
    <property type="molecule type" value="Genomic_DNA"/>
</dbReference>
<evidence type="ECO:0000313" key="3">
    <source>
        <dbReference type="Proteomes" id="UP000227088"/>
    </source>
</evidence>
<dbReference type="InterPro" id="IPR001584">
    <property type="entry name" value="Integrase_cat-core"/>
</dbReference>
<dbReference type="NCBIfam" id="NF033516">
    <property type="entry name" value="transpos_IS3"/>
    <property type="match status" value="1"/>
</dbReference>
<dbReference type="Proteomes" id="UP000227088">
    <property type="component" value="Unassembled WGS sequence"/>
</dbReference>
<dbReference type="Pfam" id="PF13333">
    <property type="entry name" value="rve_2"/>
    <property type="match status" value="1"/>
</dbReference>
<dbReference type="Pfam" id="PF00665">
    <property type="entry name" value="rve"/>
    <property type="match status" value="1"/>
</dbReference>
<feature type="domain" description="Integrase catalytic" evidence="1">
    <location>
        <begin position="103"/>
        <end position="265"/>
    </location>
</feature>
<dbReference type="PROSITE" id="PS50994">
    <property type="entry name" value="INTEGRASE"/>
    <property type="match status" value="1"/>
</dbReference>
<dbReference type="Gene3D" id="3.30.420.10">
    <property type="entry name" value="Ribonuclease H-like superfamily/Ribonuclease H"/>
    <property type="match status" value="1"/>
</dbReference>
<dbReference type="InterPro" id="IPR036397">
    <property type="entry name" value="RNaseH_sf"/>
</dbReference>
<dbReference type="InterPro" id="IPR012337">
    <property type="entry name" value="RNaseH-like_sf"/>
</dbReference>
<dbReference type="SUPFAM" id="SSF53098">
    <property type="entry name" value="Ribonuclease H-like"/>
    <property type="match status" value="1"/>
</dbReference>
<evidence type="ECO:0000259" key="1">
    <source>
        <dbReference type="PROSITE" id="PS50994"/>
    </source>
</evidence>
<dbReference type="Pfam" id="PF13276">
    <property type="entry name" value="HTH_21"/>
    <property type="match status" value="1"/>
</dbReference>
<comment type="caution">
    <text evidence="2">The sequence shown here is derived from an EMBL/GenBank/DDBJ whole genome shotgun (WGS) entry which is preliminary data.</text>
</comment>